<accession>A0AA38H356</accession>
<dbReference type="EMBL" id="JAKWFO010000011">
    <property type="protein sequence ID" value="KAI9633218.1"/>
    <property type="molecule type" value="Genomic_DNA"/>
</dbReference>
<dbReference type="Proteomes" id="UP001164286">
    <property type="component" value="Unassembled WGS sequence"/>
</dbReference>
<dbReference type="RefSeq" id="XP_052942995.1">
    <property type="nucleotide sequence ID" value="XM_053090480.1"/>
</dbReference>
<organism evidence="2 3">
    <name type="scientific">Dioszegia hungarica</name>
    <dbReference type="NCBI Taxonomy" id="4972"/>
    <lineage>
        <taxon>Eukaryota</taxon>
        <taxon>Fungi</taxon>
        <taxon>Dikarya</taxon>
        <taxon>Basidiomycota</taxon>
        <taxon>Agaricomycotina</taxon>
        <taxon>Tremellomycetes</taxon>
        <taxon>Tremellales</taxon>
        <taxon>Bulleribasidiaceae</taxon>
        <taxon>Dioszegia</taxon>
    </lineage>
</organism>
<proteinExistence type="predicted"/>
<reference evidence="2" key="1">
    <citation type="journal article" date="2022" name="G3 (Bethesda)">
        <title>High quality genome of the basidiomycete yeast Dioszegia hungarica PDD-24b-2 isolated from cloud water.</title>
        <authorList>
            <person name="Jarrige D."/>
            <person name="Haridas S."/>
            <person name="Bleykasten-Grosshans C."/>
            <person name="Joly M."/>
            <person name="Nadalig T."/>
            <person name="Sancelme M."/>
            <person name="Vuilleumier S."/>
            <person name="Grigoriev I.V."/>
            <person name="Amato P."/>
            <person name="Bringel F."/>
        </authorList>
    </citation>
    <scope>NUCLEOTIDE SEQUENCE</scope>
    <source>
        <strain evidence="2">PDD-24b-2</strain>
    </source>
</reference>
<gene>
    <name evidence="2" type="ORF">MKK02DRAFT_39198</name>
</gene>
<evidence type="ECO:0000256" key="1">
    <source>
        <dbReference type="SAM" id="MobiDB-lite"/>
    </source>
</evidence>
<feature type="region of interest" description="Disordered" evidence="1">
    <location>
        <begin position="1"/>
        <end position="25"/>
    </location>
</feature>
<dbReference type="GeneID" id="77729685"/>
<evidence type="ECO:0000313" key="2">
    <source>
        <dbReference type="EMBL" id="KAI9633218.1"/>
    </source>
</evidence>
<dbReference type="AlphaFoldDB" id="A0AA38H356"/>
<evidence type="ECO:0000313" key="3">
    <source>
        <dbReference type="Proteomes" id="UP001164286"/>
    </source>
</evidence>
<protein>
    <submittedName>
        <fullName evidence="2">Uncharacterized protein</fullName>
    </submittedName>
</protein>
<comment type="caution">
    <text evidence="2">The sequence shown here is derived from an EMBL/GenBank/DDBJ whole genome shotgun (WGS) entry which is preliminary data.</text>
</comment>
<name>A0AA38H356_9TREE</name>
<sequence length="252" mass="27774">MSPQPEPAREDPILSDFDGDASTQQPQTFDDLLEEVIRTAEEDASSPLRQPAIWDYLSVAHVPQPEDRVELPDGTTFISKGGELNLLPDPEGTGIEPEDRIAYRAFSEDVEISVKHPAVSTMSIDFLCQTTLGISPRDHELWKAHNRAGRTGHHTVLTLGGGPEAPEDTRTTYLDLLRNTAEIRKRYAKRGQSFGGSSYFCLTVDQANNSFLTFQPHHTGPGLANSTLSSGDEVPGIRYPGKTSLQVDIRFE</sequence>
<keyword evidence="3" id="KW-1185">Reference proteome</keyword>